<dbReference type="EC" id="5.4.99.-" evidence="4"/>
<dbReference type="InterPro" id="IPR018333">
    <property type="entry name" value="Squalene_cyclase"/>
</dbReference>
<dbReference type="InterPro" id="IPR032696">
    <property type="entry name" value="SQ_cyclase_C"/>
</dbReference>
<dbReference type="NCBIfam" id="TIGR01787">
    <property type="entry name" value="squalene_cyclas"/>
    <property type="match status" value="1"/>
</dbReference>
<dbReference type="PROSITE" id="PS01074">
    <property type="entry name" value="TERPENE_SYNTHASES"/>
    <property type="match status" value="1"/>
</dbReference>
<dbReference type="SUPFAM" id="SSF48239">
    <property type="entry name" value="Terpenoid cyclases/Protein prenyltransferases"/>
    <property type="match status" value="2"/>
</dbReference>
<sequence>MRAAFTATRLTRKHSSDELLRAQYEARREARGLSAKTRPPAREAYASGKGVDGDAIDARAVEQAMRAGIEYYQGIQDDDGHWASDYGGPMFLMPGLIIAAHVMGKEQEILGGHRREEMLRYLENHTNEDGGVGLHIEGHSTMFGTVLTYVALRLLGRSAETPSCAKAREWILSRGGATEVPSWGKFWLAILGVYEWHGLNPVPPECWLLPYWLPMHPGRYWCHCRMVYLPMSYLYGIRATAKPSALTDELKLELYVQKSYADIDWNSARNACAKEDLYYPHPWIQDVVWATLMKFEPLLVNSKLRKWACEEAMKHIHYEDENTRYVDIGPVNKVFNMLCCWFENPDSSAVKKHIPRIADYLWVAEDGMKMQGYNGSQLWDCAFAVQGIVATGMAKDFGQCLKRAHDFIEKSQVRDDCPGDLSKWYRHISKGAWPFSTRDHGWPISDCSAEGLKAALTLASLDDDLVGAQISVDRLAECVNVILSYQNKSSGGWATYENTRAGKWVEVLNPAETFGDIMIDYPYVECSSASLQALCRFSERYPDVRAADIAHAKKTGRQFLKNIQRDDGSWYGSWAVCFTYGTWFGVLGLIATGSTYATCPNLRKACDFLLSKQQAEGGWGESYLSCEKKTYHELIDQQSGKPTAHVVNTAWSLLALITAGQAERDAAPLHRAARVLLSMQLPNGDWPQQTIMGQFNQNCMISYRYHNSFTFWALGEYRSKVLNA</sequence>
<organism evidence="8">
    <name type="scientific">Ostreococcus mediterraneus</name>
    <dbReference type="NCBI Taxonomy" id="1486918"/>
    <lineage>
        <taxon>Eukaryota</taxon>
        <taxon>Viridiplantae</taxon>
        <taxon>Chlorophyta</taxon>
        <taxon>Mamiellophyceae</taxon>
        <taxon>Mamiellales</taxon>
        <taxon>Bathycoccaceae</taxon>
        <taxon>Ostreococcus</taxon>
    </lineage>
</organism>
<dbReference type="InterPro" id="IPR008930">
    <property type="entry name" value="Terpenoid_cyclase/PrenylTrfase"/>
</dbReference>
<dbReference type="CDD" id="cd02892">
    <property type="entry name" value="SQCY_1"/>
    <property type="match status" value="1"/>
</dbReference>
<evidence type="ECO:0000256" key="3">
    <source>
        <dbReference type="ARBA" id="ARBA00023235"/>
    </source>
</evidence>
<dbReference type="InterPro" id="IPR002365">
    <property type="entry name" value="Terpene_synthase_CS"/>
</dbReference>
<comment type="similarity">
    <text evidence="1 4">Belongs to the terpene cyclase/mutase family.</text>
</comment>
<feature type="region of interest" description="Disordered" evidence="5">
    <location>
        <begin position="29"/>
        <end position="49"/>
    </location>
</feature>
<dbReference type="GO" id="GO:0016104">
    <property type="term" value="P:triterpenoid biosynthetic process"/>
    <property type="evidence" value="ECO:0007669"/>
    <property type="project" value="InterPro"/>
</dbReference>
<dbReference type="Gene3D" id="1.50.10.20">
    <property type="match status" value="2"/>
</dbReference>
<dbReference type="GO" id="GO:0005811">
    <property type="term" value="C:lipid droplet"/>
    <property type="evidence" value="ECO:0007669"/>
    <property type="project" value="InterPro"/>
</dbReference>
<dbReference type="Pfam" id="PF13243">
    <property type="entry name" value="SQHop_cyclase_C"/>
    <property type="match status" value="1"/>
</dbReference>
<feature type="domain" description="Squalene cyclase N-terminal" evidence="7">
    <location>
        <begin position="71"/>
        <end position="362"/>
    </location>
</feature>
<evidence type="ECO:0000313" key="8">
    <source>
        <dbReference type="EMBL" id="CAD8812666.1"/>
    </source>
</evidence>
<evidence type="ECO:0000259" key="6">
    <source>
        <dbReference type="Pfam" id="PF13243"/>
    </source>
</evidence>
<keyword evidence="2" id="KW-0677">Repeat</keyword>
<dbReference type="InterPro" id="IPR032697">
    <property type="entry name" value="SQ_cyclase_N"/>
</dbReference>
<accession>A0A7S0Z616</accession>
<keyword evidence="3 4" id="KW-0413">Isomerase</keyword>
<reference evidence="8" key="1">
    <citation type="submission" date="2021-01" db="EMBL/GenBank/DDBJ databases">
        <authorList>
            <person name="Corre E."/>
            <person name="Pelletier E."/>
            <person name="Niang G."/>
            <person name="Scheremetjew M."/>
            <person name="Finn R."/>
            <person name="Kale V."/>
            <person name="Holt S."/>
            <person name="Cochrane G."/>
            <person name="Meng A."/>
            <person name="Brown T."/>
            <person name="Cohen L."/>
        </authorList>
    </citation>
    <scope>NUCLEOTIDE SEQUENCE</scope>
    <source>
        <strain evidence="8">Clade-D-RCC1621</strain>
    </source>
</reference>
<protein>
    <recommendedName>
        <fullName evidence="4">Terpene cyclase/mutase family member</fullName>
        <ecNumber evidence="4">5.4.99.-</ecNumber>
    </recommendedName>
</protein>
<dbReference type="Pfam" id="PF13249">
    <property type="entry name" value="SQHop_cyclase_N"/>
    <property type="match status" value="1"/>
</dbReference>
<feature type="domain" description="Squalene cyclase C-terminal" evidence="6">
    <location>
        <begin position="376"/>
        <end position="718"/>
    </location>
</feature>
<dbReference type="FunFam" id="1.50.10.20:FF:000011">
    <property type="entry name" value="Terpene cyclase/mutase family member"/>
    <property type="match status" value="1"/>
</dbReference>
<gene>
    <name evidence="8" type="ORF">OMED0930_LOCUS3760</name>
</gene>
<dbReference type="EMBL" id="HBFO01005387">
    <property type="protein sequence ID" value="CAD8812666.1"/>
    <property type="molecule type" value="Transcribed_RNA"/>
</dbReference>
<evidence type="ECO:0000256" key="5">
    <source>
        <dbReference type="SAM" id="MobiDB-lite"/>
    </source>
</evidence>
<proteinExistence type="inferred from homology"/>
<evidence type="ECO:0000259" key="7">
    <source>
        <dbReference type="Pfam" id="PF13249"/>
    </source>
</evidence>
<dbReference type="AlphaFoldDB" id="A0A7S0Z616"/>
<evidence type="ECO:0000256" key="1">
    <source>
        <dbReference type="ARBA" id="ARBA00009755"/>
    </source>
</evidence>
<dbReference type="PANTHER" id="PTHR11764">
    <property type="entry name" value="TERPENE CYCLASE/MUTASE FAMILY MEMBER"/>
    <property type="match status" value="1"/>
</dbReference>
<name>A0A7S0Z616_9CHLO</name>
<dbReference type="GO" id="GO:0016866">
    <property type="term" value="F:intramolecular transferase activity"/>
    <property type="evidence" value="ECO:0007669"/>
    <property type="project" value="InterPro"/>
</dbReference>
<dbReference type="PANTHER" id="PTHR11764:SF20">
    <property type="entry name" value="LANOSTEROL SYNTHASE"/>
    <property type="match status" value="1"/>
</dbReference>
<evidence type="ECO:0000256" key="2">
    <source>
        <dbReference type="ARBA" id="ARBA00022737"/>
    </source>
</evidence>
<evidence type="ECO:0000256" key="4">
    <source>
        <dbReference type="RuleBase" id="RU362003"/>
    </source>
</evidence>
<dbReference type="SFLD" id="SFLDG01016">
    <property type="entry name" value="Prenyltransferase_Like_2"/>
    <property type="match status" value="1"/>
</dbReference>